<evidence type="ECO:0000313" key="9">
    <source>
        <dbReference type="Proteomes" id="UP001321475"/>
    </source>
</evidence>
<feature type="transmembrane region" description="Helical" evidence="6">
    <location>
        <begin position="306"/>
        <end position="328"/>
    </location>
</feature>
<dbReference type="Proteomes" id="UP001321475">
    <property type="component" value="Chromosome"/>
</dbReference>
<dbReference type="Pfam" id="PF07690">
    <property type="entry name" value="MFS_1"/>
    <property type="match status" value="1"/>
</dbReference>
<dbReference type="SUPFAM" id="SSF103473">
    <property type="entry name" value="MFS general substrate transporter"/>
    <property type="match status" value="2"/>
</dbReference>
<name>A0ABN6XDP2_9CELL</name>
<keyword evidence="5 6" id="KW-0472">Membrane</keyword>
<evidence type="ECO:0000256" key="4">
    <source>
        <dbReference type="ARBA" id="ARBA00022989"/>
    </source>
</evidence>
<feature type="transmembrane region" description="Helical" evidence="6">
    <location>
        <begin position="232"/>
        <end position="254"/>
    </location>
</feature>
<evidence type="ECO:0000256" key="1">
    <source>
        <dbReference type="ARBA" id="ARBA00004651"/>
    </source>
</evidence>
<dbReference type="InterPro" id="IPR011701">
    <property type="entry name" value="MFS"/>
</dbReference>
<evidence type="ECO:0000256" key="3">
    <source>
        <dbReference type="ARBA" id="ARBA00022692"/>
    </source>
</evidence>
<keyword evidence="2" id="KW-0813">Transport</keyword>
<dbReference type="EMBL" id="AP027729">
    <property type="protein sequence ID" value="BDZ41777.1"/>
    <property type="molecule type" value="Genomic_DNA"/>
</dbReference>
<comment type="subcellular location">
    <subcellularLocation>
        <location evidence="1">Cell membrane</location>
        <topology evidence="1">Multi-pass membrane protein</topology>
    </subcellularLocation>
</comment>
<feature type="transmembrane region" description="Helical" evidence="6">
    <location>
        <begin position="136"/>
        <end position="160"/>
    </location>
</feature>
<proteinExistence type="predicted"/>
<sequence length="365" mass="37959">MQGAISSLSITVATGIGIGYPLTGIIAATLDYRYAFWFAGLFVISAMVVVLVVVPRGPDEQGLRVPFDTVGAVLLGVGLAALLLGISEGPNWGWTSVSTIATIVGAVVVLALWVVRETSTAHPLIRLDLLRKSDVLLANVTALSLGASMYIGLSVISLIAQAPTETTYGVGLPLFWAGFVMLPLSLGSQTSSRLAKVLVRRVPFTLLLPIGAVFVTVANLMLLGAHDELWELLVGTFFFGVGIGTTYAAMPGLIARGVAAQELGSAVSFNQVLRTVGGSLGSAVAGAVLATHMGTDLLPTGRGIDMTFLVSGLACAAVALGLISHAVVSARLARRRAQARHPGVNASRDEVVEGIEELEPHETVR</sequence>
<feature type="transmembrane region" description="Helical" evidence="6">
    <location>
        <begin position="275"/>
        <end position="294"/>
    </location>
</feature>
<feature type="transmembrane region" description="Helical" evidence="6">
    <location>
        <begin position="92"/>
        <end position="115"/>
    </location>
</feature>
<dbReference type="InterPro" id="IPR036259">
    <property type="entry name" value="MFS_trans_sf"/>
</dbReference>
<organism evidence="8 9">
    <name type="scientific">Paraoerskovia sediminicola</name>
    <dbReference type="NCBI Taxonomy" id="1138587"/>
    <lineage>
        <taxon>Bacteria</taxon>
        <taxon>Bacillati</taxon>
        <taxon>Actinomycetota</taxon>
        <taxon>Actinomycetes</taxon>
        <taxon>Micrococcales</taxon>
        <taxon>Cellulomonadaceae</taxon>
        <taxon>Paraoerskovia</taxon>
    </lineage>
</organism>
<reference evidence="9" key="1">
    <citation type="journal article" date="2019" name="Int. J. Syst. Evol. Microbiol.">
        <title>The Global Catalogue of Microorganisms (GCM) 10K type strain sequencing project: providing services to taxonomists for standard genome sequencing and annotation.</title>
        <authorList>
            <consortium name="The Broad Institute Genomics Platform"/>
            <consortium name="The Broad Institute Genome Sequencing Center for Infectious Disease"/>
            <person name="Wu L."/>
            <person name="Ma J."/>
        </authorList>
    </citation>
    <scope>NUCLEOTIDE SEQUENCE [LARGE SCALE GENOMIC DNA]</scope>
    <source>
        <strain evidence="9">NBRC 108565</strain>
    </source>
</reference>
<dbReference type="Gene3D" id="1.20.1250.20">
    <property type="entry name" value="MFS general substrate transporter like domains"/>
    <property type="match status" value="2"/>
</dbReference>
<evidence type="ECO:0000256" key="2">
    <source>
        <dbReference type="ARBA" id="ARBA00022448"/>
    </source>
</evidence>
<evidence type="ECO:0000256" key="6">
    <source>
        <dbReference type="SAM" id="Phobius"/>
    </source>
</evidence>
<accession>A0ABN6XDP2</accession>
<feature type="transmembrane region" description="Helical" evidence="6">
    <location>
        <begin position="166"/>
        <end position="186"/>
    </location>
</feature>
<dbReference type="PROSITE" id="PS50850">
    <property type="entry name" value="MFS"/>
    <property type="match status" value="1"/>
</dbReference>
<dbReference type="PANTHER" id="PTHR42718">
    <property type="entry name" value="MAJOR FACILITATOR SUPERFAMILY MULTIDRUG TRANSPORTER MFSC"/>
    <property type="match status" value="1"/>
</dbReference>
<feature type="transmembrane region" description="Helical" evidence="6">
    <location>
        <begin position="206"/>
        <end position="226"/>
    </location>
</feature>
<dbReference type="InterPro" id="IPR020846">
    <property type="entry name" value="MFS_dom"/>
</dbReference>
<evidence type="ECO:0000259" key="7">
    <source>
        <dbReference type="PROSITE" id="PS50850"/>
    </source>
</evidence>
<keyword evidence="9" id="KW-1185">Reference proteome</keyword>
<evidence type="ECO:0000256" key="5">
    <source>
        <dbReference type="ARBA" id="ARBA00023136"/>
    </source>
</evidence>
<feature type="transmembrane region" description="Helical" evidence="6">
    <location>
        <begin position="7"/>
        <end position="28"/>
    </location>
</feature>
<keyword evidence="4 6" id="KW-1133">Transmembrane helix</keyword>
<dbReference type="PANTHER" id="PTHR42718:SF9">
    <property type="entry name" value="MAJOR FACILITATOR SUPERFAMILY MULTIDRUG TRANSPORTER MFSC"/>
    <property type="match status" value="1"/>
</dbReference>
<feature type="transmembrane region" description="Helical" evidence="6">
    <location>
        <begin position="66"/>
        <end position="86"/>
    </location>
</feature>
<gene>
    <name evidence="8" type="ORF">GCM10025865_10760</name>
</gene>
<feature type="domain" description="Major facilitator superfamily (MFS) profile" evidence="7">
    <location>
        <begin position="1"/>
        <end position="329"/>
    </location>
</feature>
<evidence type="ECO:0000313" key="8">
    <source>
        <dbReference type="EMBL" id="BDZ41777.1"/>
    </source>
</evidence>
<feature type="transmembrane region" description="Helical" evidence="6">
    <location>
        <begin position="34"/>
        <end position="54"/>
    </location>
</feature>
<keyword evidence="3 6" id="KW-0812">Transmembrane</keyword>
<protein>
    <recommendedName>
        <fullName evidence="7">Major facilitator superfamily (MFS) profile domain-containing protein</fullName>
    </recommendedName>
</protein>